<feature type="transmembrane region" description="Helical" evidence="1">
    <location>
        <begin position="143"/>
        <end position="164"/>
    </location>
</feature>
<feature type="transmembrane region" description="Helical" evidence="1">
    <location>
        <begin position="103"/>
        <end position="123"/>
    </location>
</feature>
<evidence type="ECO:0000256" key="1">
    <source>
        <dbReference type="SAM" id="Phobius"/>
    </source>
</evidence>
<dbReference type="PANTHER" id="PTHR40076">
    <property type="entry name" value="MEMBRANE PROTEIN-RELATED"/>
    <property type="match status" value="1"/>
</dbReference>
<reference evidence="2 3" key="1">
    <citation type="submission" date="2016-11" db="EMBL/GenBank/DDBJ databases">
        <authorList>
            <person name="Jaros S."/>
            <person name="Januszkiewicz K."/>
            <person name="Wedrychowicz H."/>
        </authorList>
    </citation>
    <scope>NUCLEOTIDE SEQUENCE [LARGE SCALE GENOMIC DNA]</scope>
    <source>
        <strain evidence="2 3">DSM 17459</strain>
    </source>
</reference>
<gene>
    <name evidence="2" type="ORF">SAMN02745158_01081</name>
</gene>
<dbReference type="InterPro" id="IPR010380">
    <property type="entry name" value="DUF975"/>
</dbReference>
<sequence length="261" mass="29255">MKRTSAQLKQSARMALNGKYGTPMAGFLLLAVIAVSLYMLSTALFGGYSISTMVMEQIFTIVISLILSVFSAGFFKLHLNLCRNQPFRAGDIAYAFSHHPDRIIISAFLQSIPGFIVQVPLYAALMTYYQHPERMTNLSLNLIMLGTTLAGSLVNLFVKLLFFLSIPMLLDNPELGALDSLRESFRLLKGHRGRLLYIELSFLGMLVLSVFSCYIGLLWVVPYMTATQVFFYLDVTGELDEPVQETHAEYQTPYGNYNDIG</sequence>
<dbReference type="Proteomes" id="UP000184245">
    <property type="component" value="Unassembled WGS sequence"/>
</dbReference>
<dbReference type="RefSeq" id="WP_072849640.1">
    <property type="nucleotide sequence ID" value="NZ_FQVI01000003.1"/>
</dbReference>
<organism evidence="2 3">
    <name type="scientific">Lactonifactor longoviformis DSM 17459</name>
    <dbReference type="NCBI Taxonomy" id="1122155"/>
    <lineage>
        <taxon>Bacteria</taxon>
        <taxon>Bacillati</taxon>
        <taxon>Bacillota</taxon>
        <taxon>Clostridia</taxon>
        <taxon>Eubacteriales</taxon>
        <taxon>Clostridiaceae</taxon>
        <taxon>Lactonifactor</taxon>
    </lineage>
</organism>
<dbReference type="PANTHER" id="PTHR40076:SF1">
    <property type="entry name" value="MEMBRANE PROTEIN"/>
    <property type="match status" value="1"/>
</dbReference>
<feature type="transmembrane region" description="Helical" evidence="1">
    <location>
        <begin position="58"/>
        <end position="82"/>
    </location>
</feature>
<dbReference type="OrthoDB" id="9784844at2"/>
<evidence type="ECO:0000313" key="2">
    <source>
        <dbReference type="EMBL" id="SHE62868.1"/>
    </source>
</evidence>
<evidence type="ECO:0000313" key="3">
    <source>
        <dbReference type="Proteomes" id="UP000184245"/>
    </source>
</evidence>
<keyword evidence="3" id="KW-1185">Reference proteome</keyword>
<dbReference type="AlphaFoldDB" id="A0A1M4V1V4"/>
<name>A0A1M4V1V4_9CLOT</name>
<feature type="transmembrane region" description="Helical" evidence="1">
    <location>
        <begin position="195"/>
        <end position="221"/>
    </location>
</feature>
<dbReference type="STRING" id="1122155.SAMN02745158_01081"/>
<feature type="transmembrane region" description="Helical" evidence="1">
    <location>
        <begin position="20"/>
        <end position="46"/>
    </location>
</feature>
<dbReference type="Pfam" id="PF06161">
    <property type="entry name" value="DUF975"/>
    <property type="match status" value="1"/>
</dbReference>
<keyword evidence="1" id="KW-0812">Transmembrane</keyword>
<keyword evidence="1" id="KW-1133">Transmembrane helix</keyword>
<dbReference type="EMBL" id="FQVI01000003">
    <property type="protein sequence ID" value="SHE62868.1"/>
    <property type="molecule type" value="Genomic_DNA"/>
</dbReference>
<protein>
    <submittedName>
        <fullName evidence="2">Uncharacterized membrane protein</fullName>
    </submittedName>
</protein>
<proteinExistence type="predicted"/>
<accession>A0A1M4V1V4</accession>
<keyword evidence="1" id="KW-0472">Membrane</keyword>